<comment type="subcellular location">
    <subcellularLocation>
        <location evidence="1">Cell membrane</location>
        <topology evidence="1">Lipid-anchor</topology>
        <topology evidence="1">GPI-anchor</topology>
    </subcellularLocation>
</comment>
<dbReference type="SUPFAM" id="SSF82153">
    <property type="entry name" value="FAS1 domain"/>
    <property type="match status" value="1"/>
</dbReference>
<feature type="compositionally biased region" description="Low complexity" evidence="8">
    <location>
        <begin position="230"/>
        <end position="240"/>
    </location>
</feature>
<dbReference type="PROSITE" id="PS50213">
    <property type="entry name" value="FAS1"/>
    <property type="match status" value="1"/>
</dbReference>
<organism evidence="10 11">
    <name type="scientific">Mikania micrantha</name>
    <name type="common">bitter vine</name>
    <dbReference type="NCBI Taxonomy" id="192012"/>
    <lineage>
        <taxon>Eukaryota</taxon>
        <taxon>Viridiplantae</taxon>
        <taxon>Streptophyta</taxon>
        <taxon>Embryophyta</taxon>
        <taxon>Tracheophyta</taxon>
        <taxon>Spermatophyta</taxon>
        <taxon>Magnoliopsida</taxon>
        <taxon>eudicotyledons</taxon>
        <taxon>Gunneridae</taxon>
        <taxon>Pentapetalae</taxon>
        <taxon>asterids</taxon>
        <taxon>campanulids</taxon>
        <taxon>Asterales</taxon>
        <taxon>Asteraceae</taxon>
        <taxon>Asteroideae</taxon>
        <taxon>Heliantheae alliance</taxon>
        <taxon>Eupatorieae</taxon>
        <taxon>Mikania</taxon>
    </lineage>
</organism>
<dbReference type="OrthoDB" id="694090at2759"/>
<dbReference type="PANTHER" id="PTHR32382:SF5">
    <property type="entry name" value="FASCICLIN-LIKE ARABINOGALACTAN PROTEIN 8"/>
    <property type="match status" value="1"/>
</dbReference>
<comment type="similarity">
    <text evidence="2">Belongs to the fasciclin-like AGP family.</text>
</comment>
<evidence type="ECO:0000256" key="4">
    <source>
        <dbReference type="ARBA" id="ARBA00022622"/>
    </source>
</evidence>
<sequence length="281" mass="29809">MQFPAYSEFNNYLTETKLNDEINSRQPVTVLVFNNSLVKEFLSDEPLSVVKVALSIHILLDYFDKQKLMAINDGSTITTTLYQTTGNAVGGTGHVNITDLVGNKVGFGSDANGSRLDALYERSLKQIPYNISIMEISDSVMIDSGMDASRVESTILDSVPISILKIDQVLFPAGFYVKPPYPTAVPVPESFPPSPSAPGSATVHPPITSPLAPVAITSPIISPPAPPASPTSSPFSGPAPAENPAADTRNNNSSGGIKAPAIFLALATLSLWVYMISSIVS</sequence>
<dbReference type="InterPro" id="IPR036378">
    <property type="entry name" value="FAS1_dom_sf"/>
</dbReference>
<keyword evidence="7" id="KW-0449">Lipoprotein</keyword>
<reference evidence="10 11" key="1">
    <citation type="submission" date="2019-05" db="EMBL/GenBank/DDBJ databases">
        <title>Mikania micrantha, genome provides insights into the molecular mechanism of rapid growth.</title>
        <authorList>
            <person name="Liu B."/>
        </authorList>
    </citation>
    <scope>NUCLEOTIDE SEQUENCE [LARGE SCALE GENOMIC DNA]</scope>
    <source>
        <strain evidence="10">NLD-2019</strain>
        <tissue evidence="10">Leaf</tissue>
    </source>
</reference>
<gene>
    <name evidence="10" type="ORF">E3N88_07893</name>
</gene>
<evidence type="ECO:0000256" key="2">
    <source>
        <dbReference type="ARBA" id="ARBA00007843"/>
    </source>
</evidence>
<evidence type="ECO:0000313" key="10">
    <source>
        <dbReference type="EMBL" id="KAD6453188.1"/>
    </source>
</evidence>
<feature type="region of interest" description="Disordered" evidence="8">
    <location>
        <begin position="223"/>
        <end position="252"/>
    </location>
</feature>
<dbReference type="Proteomes" id="UP000326396">
    <property type="component" value="Linkage Group LG12"/>
</dbReference>
<keyword evidence="4" id="KW-0336">GPI-anchor</keyword>
<keyword evidence="5" id="KW-0732">Signal</keyword>
<dbReference type="EMBL" id="SZYD01000004">
    <property type="protein sequence ID" value="KAD6453188.1"/>
    <property type="molecule type" value="Genomic_DNA"/>
</dbReference>
<keyword evidence="6" id="KW-0472">Membrane</keyword>
<dbReference type="InterPro" id="IPR033254">
    <property type="entry name" value="Plant_FLA"/>
</dbReference>
<name>A0A5N6PFS4_9ASTR</name>
<evidence type="ECO:0000256" key="8">
    <source>
        <dbReference type="SAM" id="MobiDB-lite"/>
    </source>
</evidence>
<dbReference type="GO" id="GO:0005886">
    <property type="term" value="C:plasma membrane"/>
    <property type="evidence" value="ECO:0007669"/>
    <property type="project" value="UniProtKB-SubCell"/>
</dbReference>
<protein>
    <recommendedName>
        <fullName evidence="9">FAS1 domain-containing protein</fullName>
    </recommendedName>
</protein>
<accession>A0A5N6PFS4</accession>
<evidence type="ECO:0000256" key="5">
    <source>
        <dbReference type="ARBA" id="ARBA00022729"/>
    </source>
</evidence>
<feature type="domain" description="FAS1" evidence="9">
    <location>
        <begin position="1"/>
        <end position="170"/>
    </location>
</feature>
<comment type="caution">
    <text evidence="10">The sequence shown here is derived from an EMBL/GenBank/DDBJ whole genome shotgun (WGS) entry which is preliminary data.</text>
</comment>
<evidence type="ECO:0000256" key="3">
    <source>
        <dbReference type="ARBA" id="ARBA00022475"/>
    </source>
</evidence>
<evidence type="ECO:0000313" key="11">
    <source>
        <dbReference type="Proteomes" id="UP000326396"/>
    </source>
</evidence>
<keyword evidence="3" id="KW-1003">Cell membrane</keyword>
<evidence type="ECO:0000256" key="6">
    <source>
        <dbReference type="ARBA" id="ARBA00023136"/>
    </source>
</evidence>
<dbReference type="InterPro" id="IPR000782">
    <property type="entry name" value="FAS1_domain"/>
</dbReference>
<evidence type="ECO:0000256" key="7">
    <source>
        <dbReference type="ARBA" id="ARBA00023288"/>
    </source>
</evidence>
<dbReference type="AlphaFoldDB" id="A0A5N6PFS4"/>
<dbReference type="PANTHER" id="PTHR32382">
    <property type="entry name" value="FASCICLIN-LIKE ARABINOGALACTAN PROTEIN"/>
    <property type="match status" value="1"/>
</dbReference>
<evidence type="ECO:0000256" key="1">
    <source>
        <dbReference type="ARBA" id="ARBA00004609"/>
    </source>
</evidence>
<evidence type="ECO:0000259" key="9">
    <source>
        <dbReference type="PROSITE" id="PS50213"/>
    </source>
</evidence>
<keyword evidence="11" id="KW-1185">Reference proteome</keyword>
<proteinExistence type="inferred from homology"/>
<keyword evidence="4" id="KW-0325">Glycoprotein</keyword>
<dbReference type="GO" id="GO:0098552">
    <property type="term" value="C:side of membrane"/>
    <property type="evidence" value="ECO:0007669"/>
    <property type="project" value="UniProtKB-KW"/>
</dbReference>